<sequence>MPTMTRLTERSAPFLDYLEQWYATLPTVALAEVIGTQPERVMVLSVDMINGFCKAGPLSGPRVAALSEPVAALMQRAYAFGVRNLVLSQDTHDPQAPEFAAYPPHCLAGTEESQTIVELATLPFADEMTVIPKNSLSSHLGTTFQAWLDQRPALETFIVVGDCTDLCIYSAAMHLRLEANALNRQRRVLVAAATVDTFDTPVEVAHELGIMAHNGDLHHLLFLHHLAQNGVEVVGAFC</sequence>
<dbReference type="OrthoDB" id="9796485at2"/>
<dbReference type="EMBL" id="LYXE01000089">
    <property type="protein sequence ID" value="PDV98908.1"/>
    <property type="molecule type" value="Genomic_DNA"/>
</dbReference>
<dbReference type="AlphaFoldDB" id="A0A2H3KLP6"/>
<protein>
    <submittedName>
        <fullName evidence="2">Nicotinamidase</fullName>
    </submittedName>
</protein>
<dbReference type="InterPro" id="IPR044717">
    <property type="entry name" value="NIC1"/>
</dbReference>
<dbReference type="GO" id="GO:0008936">
    <property type="term" value="F:nicotinamidase activity"/>
    <property type="evidence" value="ECO:0007669"/>
    <property type="project" value="InterPro"/>
</dbReference>
<evidence type="ECO:0000313" key="2">
    <source>
        <dbReference type="EMBL" id="PDV98908.1"/>
    </source>
</evidence>
<dbReference type="GO" id="GO:0019365">
    <property type="term" value="P:pyridine nucleotide salvage"/>
    <property type="evidence" value="ECO:0007669"/>
    <property type="project" value="InterPro"/>
</dbReference>
<dbReference type="RefSeq" id="WP_097652911.1">
    <property type="nucleotide sequence ID" value="NZ_LYXE01000089.1"/>
</dbReference>
<reference evidence="2 3" key="1">
    <citation type="submission" date="2016-05" db="EMBL/GenBank/DDBJ databases">
        <authorList>
            <person name="Lavstsen T."/>
            <person name="Jespersen J.S."/>
        </authorList>
    </citation>
    <scope>NUCLEOTIDE SEQUENCE [LARGE SCALE GENOMIC DNA]</scope>
    <source>
        <strain evidence="2 3">B7-9</strain>
    </source>
</reference>
<evidence type="ECO:0000313" key="3">
    <source>
        <dbReference type="Proteomes" id="UP000220922"/>
    </source>
</evidence>
<feature type="domain" description="Isochorismatase-like" evidence="1">
    <location>
        <begin position="42"/>
        <end position="175"/>
    </location>
</feature>
<name>A0A2H3KLP6_9CHLR</name>
<dbReference type="Proteomes" id="UP000220922">
    <property type="component" value="Unassembled WGS sequence"/>
</dbReference>
<dbReference type="PANTHER" id="PTHR47297">
    <property type="match status" value="1"/>
</dbReference>
<dbReference type="PANTHER" id="PTHR47297:SF2">
    <property type="entry name" value="OS02G0606800 PROTEIN"/>
    <property type="match status" value="1"/>
</dbReference>
<dbReference type="InterPro" id="IPR000868">
    <property type="entry name" value="Isochorismatase-like_dom"/>
</dbReference>
<dbReference type="Gene3D" id="3.40.50.850">
    <property type="entry name" value="Isochorismatase-like"/>
    <property type="match status" value="1"/>
</dbReference>
<evidence type="ECO:0000259" key="1">
    <source>
        <dbReference type="Pfam" id="PF00857"/>
    </source>
</evidence>
<dbReference type="SUPFAM" id="SSF52499">
    <property type="entry name" value="Isochorismatase-like hydrolases"/>
    <property type="match status" value="1"/>
</dbReference>
<proteinExistence type="predicted"/>
<dbReference type="CDD" id="cd00431">
    <property type="entry name" value="cysteine_hydrolases"/>
    <property type="match status" value="1"/>
</dbReference>
<accession>A0A2H3KLP6</accession>
<comment type="caution">
    <text evidence="2">The sequence shown here is derived from an EMBL/GenBank/DDBJ whole genome shotgun (WGS) entry which is preliminary data.</text>
</comment>
<dbReference type="InterPro" id="IPR036380">
    <property type="entry name" value="Isochorismatase-like_sf"/>
</dbReference>
<dbReference type="Pfam" id="PF00857">
    <property type="entry name" value="Isochorismatase"/>
    <property type="match status" value="1"/>
</dbReference>
<keyword evidence="3" id="KW-1185">Reference proteome</keyword>
<gene>
    <name evidence="2" type="ORF">A9Q02_14335</name>
</gene>
<organism evidence="2 3">
    <name type="scientific">Candidatus Chloroploca asiatica</name>
    <dbReference type="NCBI Taxonomy" id="1506545"/>
    <lineage>
        <taxon>Bacteria</taxon>
        <taxon>Bacillati</taxon>
        <taxon>Chloroflexota</taxon>
        <taxon>Chloroflexia</taxon>
        <taxon>Chloroflexales</taxon>
        <taxon>Chloroflexineae</taxon>
        <taxon>Oscillochloridaceae</taxon>
        <taxon>Candidatus Chloroploca</taxon>
    </lineage>
</organism>